<accession>A0A4Y2CX67</accession>
<protein>
    <submittedName>
        <fullName evidence="1">Uncharacterized protein</fullName>
    </submittedName>
</protein>
<organism evidence="1 2">
    <name type="scientific">Araneus ventricosus</name>
    <name type="common">Orbweaver spider</name>
    <name type="synonym">Epeira ventricosa</name>
    <dbReference type="NCBI Taxonomy" id="182803"/>
    <lineage>
        <taxon>Eukaryota</taxon>
        <taxon>Metazoa</taxon>
        <taxon>Ecdysozoa</taxon>
        <taxon>Arthropoda</taxon>
        <taxon>Chelicerata</taxon>
        <taxon>Arachnida</taxon>
        <taxon>Araneae</taxon>
        <taxon>Araneomorphae</taxon>
        <taxon>Entelegynae</taxon>
        <taxon>Araneoidea</taxon>
        <taxon>Araneidae</taxon>
        <taxon>Araneus</taxon>
    </lineage>
</organism>
<proteinExistence type="predicted"/>
<dbReference type="Proteomes" id="UP000499080">
    <property type="component" value="Unassembled WGS sequence"/>
</dbReference>
<evidence type="ECO:0000313" key="1">
    <source>
        <dbReference type="EMBL" id="GBM08437.1"/>
    </source>
</evidence>
<dbReference type="EMBL" id="BGPR01000257">
    <property type="protein sequence ID" value="GBM08437.1"/>
    <property type="molecule type" value="Genomic_DNA"/>
</dbReference>
<dbReference type="AlphaFoldDB" id="A0A4Y2CX67"/>
<evidence type="ECO:0000313" key="2">
    <source>
        <dbReference type="Proteomes" id="UP000499080"/>
    </source>
</evidence>
<name>A0A4Y2CX67_ARAVE</name>
<keyword evidence="2" id="KW-1185">Reference proteome</keyword>
<sequence length="136" mass="15589">MAFTTKNVELFGPNPLMRCLSIGLSFLKYVNDMIQTRNKLKRGFFVGDFTPKYRTGSYFEIDHPERKVLYSLSLYGEANRKTLHIVEEYKKAVADFDNMRLQASNFFEAPPSPNVVNSLSALQCHVCQKILRPAGF</sequence>
<gene>
    <name evidence="1" type="ORF">AVEN_267710_1</name>
</gene>
<reference evidence="1 2" key="1">
    <citation type="journal article" date="2019" name="Sci. Rep.">
        <title>Orb-weaving spider Araneus ventricosus genome elucidates the spidroin gene catalogue.</title>
        <authorList>
            <person name="Kono N."/>
            <person name="Nakamura H."/>
            <person name="Ohtoshi R."/>
            <person name="Moran D.A.P."/>
            <person name="Shinohara A."/>
            <person name="Yoshida Y."/>
            <person name="Fujiwara M."/>
            <person name="Mori M."/>
            <person name="Tomita M."/>
            <person name="Arakawa K."/>
        </authorList>
    </citation>
    <scope>NUCLEOTIDE SEQUENCE [LARGE SCALE GENOMIC DNA]</scope>
</reference>
<comment type="caution">
    <text evidence="1">The sequence shown here is derived from an EMBL/GenBank/DDBJ whole genome shotgun (WGS) entry which is preliminary data.</text>
</comment>